<dbReference type="Pfam" id="PF01638">
    <property type="entry name" value="HxlR"/>
    <property type="match status" value="1"/>
</dbReference>
<keyword evidence="1" id="KW-0805">Transcription regulation</keyword>
<evidence type="ECO:0000256" key="1">
    <source>
        <dbReference type="ARBA" id="ARBA00023015"/>
    </source>
</evidence>
<dbReference type="PANTHER" id="PTHR33204:SF18">
    <property type="entry name" value="TRANSCRIPTIONAL REGULATORY PROTEIN"/>
    <property type="match status" value="1"/>
</dbReference>
<dbReference type="SUPFAM" id="SSF55718">
    <property type="entry name" value="SCP-like"/>
    <property type="match status" value="1"/>
</dbReference>
<keyword evidence="2" id="KW-0238">DNA-binding</keyword>
<comment type="caution">
    <text evidence="6">The sequence shown here is derived from an EMBL/GenBank/DDBJ whole genome shotgun (WGS) entry which is preliminary data.</text>
</comment>
<dbReference type="SUPFAM" id="SSF46785">
    <property type="entry name" value="Winged helix' DNA-binding domain"/>
    <property type="match status" value="1"/>
</dbReference>
<dbReference type="InterPro" id="IPR036388">
    <property type="entry name" value="WH-like_DNA-bd_sf"/>
</dbReference>
<evidence type="ECO:0000313" key="7">
    <source>
        <dbReference type="Proteomes" id="UP000295198"/>
    </source>
</evidence>
<dbReference type="InterPro" id="IPR036527">
    <property type="entry name" value="SCP2_sterol-bd_dom_sf"/>
</dbReference>
<dbReference type="InterPro" id="IPR002577">
    <property type="entry name" value="HTH_HxlR"/>
</dbReference>
<sequence length="368" mass="41153">MPRVTRHEQVHARGGLGDLLSDGDGEGAVEDEERLLEPAMEMWHRPRTRSDTGELRQREGPVGGRLAGSEHPHGHHAEIDRTPFTWPNDASFSRHQHHPPLPSPSLQRRPPPGDDQHQDLKLLPGVLARDSGWVGDYGQFCPIARSSELLAERWTPVIVRNLLNGCHTFNEIRQGAPGIPPALLTQRLQLLERHGILTRNAKASGRGATYELTEMGRALGPVCDALGQWGARWLEMEPRHLEPAYILWATVKLVDVDALPSGTTTVRVRLDDHPAKDYWMLLRRPQAELCTRSVGLTEDLLCETDSRTLVDLHLRRTTYPQALRAGSLRLEGSPALRRRFVHWFRTSPFADYLPGAGAGLETRQGADS</sequence>
<dbReference type="PROSITE" id="PS51118">
    <property type="entry name" value="HTH_HXLR"/>
    <property type="match status" value="1"/>
</dbReference>
<evidence type="ECO:0000259" key="5">
    <source>
        <dbReference type="PROSITE" id="PS51118"/>
    </source>
</evidence>
<feature type="region of interest" description="Disordered" evidence="4">
    <location>
        <begin position="1"/>
        <end position="119"/>
    </location>
</feature>
<dbReference type="EMBL" id="SDKM01000003">
    <property type="protein sequence ID" value="RYP88352.1"/>
    <property type="molecule type" value="Genomic_DNA"/>
</dbReference>
<proteinExistence type="predicted"/>
<evidence type="ECO:0000313" key="6">
    <source>
        <dbReference type="EMBL" id="RYP88352.1"/>
    </source>
</evidence>
<dbReference type="AlphaFoldDB" id="A0A4Q4ZJ71"/>
<reference evidence="6 7" key="1">
    <citation type="submission" date="2019-01" db="EMBL/GenBank/DDBJ databases">
        <title>Nocardioides guangzhouensis sp. nov., an actinobacterium isolated from soil.</title>
        <authorList>
            <person name="Fu Y."/>
            <person name="Cai Y."/>
            <person name="Lin Z."/>
            <person name="Chen P."/>
        </authorList>
    </citation>
    <scope>NUCLEOTIDE SEQUENCE [LARGE SCALE GENOMIC DNA]</scope>
    <source>
        <strain evidence="6 7">130</strain>
    </source>
</reference>
<feature type="compositionally biased region" description="Basic and acidic residues" evidence="4">
    <location>
        <begin position="42"/>
        <end position="59"/>
    </location>
</feature>
<accession>A0A4Q4ZJ71</accession>
<evidence type="ECO:0000256" key="4">
    <source>
        <dbReference type="SAM" id="MobiDB-lite"/>
    </source>
</evidence>
<feature type="compositionally biased region" description="Basic and acidic residues" evidence="4">
    <location>
        <begin position="68"/>
        <end position="81"/>
    </location>
</feature>
<gene>
    <name evidence="6" type="ORF">EKO23_03215</name>
</gene>
<keyword evidence="7" id="KW-1185">Reference proteome</keyword>
<feature type="domain" description="HTH hxlR-type" evidence="5">
    <location>
        <begin position="141"/>
        <end position="238"/>
    </location>
</feature>
<evidence type="ECO:0000256" key="3">
    <source>
        <dbReference type="ARBA" id="ARBA00023163"/>
    </source>
</evidence>
<feature type="compositionally biased region" description="Acidic residues" evidence="4">
    <location>
        <begin position="21"/>
        <end position="34"/>
    </location>
</feature>
<dbReference type="PANTHER" id="PTHR33204">
    <property type="entry name" value="TRANSCRIPTIONAL REGULATOR, MARR FAMILY"/>
    <property type="match status" value="1"/>
</dbReference>
<evidence type="ECO:0000256" key="2">
    <source>
        <dbReference type="ARBA" id="ARBA00023125"/>
    </source>
</evidence>
<dbReference type="Gene3D" id="1.10.10.10">
    <property type="entry name" value="Winged helix-like DNA-binding domain superfamily/Winged helix DNA-binding domain"/>
    <property type="match status" value="1"/>
</dbReference>
<dbReference type="GO" id="GO:0003677">
    <property type="term" value="F:DNA binding"/>
    <property type="evidence" value="ECO:0007669"/>
    <property type="project" value="UniProtKB-KW"/>
</dbReference>
<dbReference type="InterPro" id="IPR036390">
    <property type="entry name" value="WH_DNA-bd_sf"/>
</dbReference>
<name>A0A4Q4ZJ71_9ACTN</name>
<dbReference type="Proteomes" id="UP000295198">
    <property type="component" value="Unassembled WGS sequence"/>
</dbReference>
<dbReference type="OrthoDB" id="9792527at2"/>
<protein>
    <submittedName>
        <fullName evidence="6">Transcriptional regulator</fullName>
    </submittedName>
</protein>
<feature type="compositionally biased region" description="Basic and acidic residues" evidence="4">
    <location>
        <begin position="1"/>
        <end position="11"/>
    </location>
</feature>
<organism evidence="6 7">
    <name type="scientific">Nocardioides guangzhouensis</name>
    <dbReference type="NCBI Taxonomy" id="2497878"/>
    <lineage>
        <taxon>Bacteria</taxon>
        <taxon>Bacillati</taxon>
        <taxon>Actinomycetota</taxon>
        <taxon>Actinomycetes</taxon>
        <taxon>Propionibacteriales</taxon>
        <taxon>Nocardioidaceae</taxon>
        <taxon>Nocardioides</taxon>
    </lineage>
</organism>
<keyword evidence="3" id="KW-0804">Transcription</keyword>